<dbReference type="InterPro" id="IPR036416">
    <property type="entry name" value="Pept_tRNA_hydro_sf"/>
</dbReference>
<dbReference type="Proteomes" id="UP001152885">
    <property type="component" value="Unassembled WGS sequence"/>
</dbReference>
<keyword evidence="6" id="KW-1185">Reference proteome</keyword>
<dbReference type="SUPFAM" id="SSF53178">
    <property type="entry name" value="Peptidyl-tRNA hydrolase-like"/>
    <property type="match status" value="1"/>
</dbReference>
<dbReference type="InterPro" id="IPR012445">
    <property type="entry name" value="ATG101"/>
</dbReference>
<dbReference type="GO" id="GO:0000407">
    <property type="term" value="C:phagophore assembly site"/>
    <property type="evidence" value="ECO:0007669"/>
    <property type="project" value="TreeGrafter"/>
</dbReference>
<reference evidence="5" key="1">
    <citation type="submission" date="2022-12" db="EMBL/GenBank/DDBJ databases">
        <authorList>
            <person name="Brejova B."/>
        </authorList>
    </citation>
    <scope>NUCLEOTIDE SEQUENCE</scope>
</reference>
<proteinExistence type="inferred from homology"/>
<dbReference type="InterPro" id="IPR018171">
    <property type="entry name" value="Pept_tRNA_hydro_CS"/>
</dbReference>
<dbReference type="GO" id="GO:1990316">
    <property type="term" value="C:Atg1/ULK1 kinase complex"/>
    <property type="evidence" value="ECO:0007669"/>
    <property type="project" value="TreeGrafter"/>
</dbReference>
<gene>
    <name evidence="5" type="ORF">CANVERA_P1568</name>
</gene>
<name>A0A9W4TU25_9ASCO</name>
<dbReference type="PANTHER" id="PTHR13292:SF0">
    <property type="entry name" value="AUTOPHAGY-RELATED PROTEIN 101"/>
    <property type="match status" value="1"/>
</dbReference>
<dbReference type="OrthoDB" id="10259639at2759"/>
<accession>A0A9W4TU25</accession>
<dbReference type="GO" id="GO:0004045">
    <property type="term" value="F:peptidyl-tRNA hydrolase activity"/>
    <property type="evidence" value="ECO:0007669"/>
    <property type="project" value="InterPro"/>
</dbReference>
<organism evidence="5 6">
    <name type="scientific">Candida verbasci</name>
    <dbReference type="NCBI Taxonomy" id="1227364"/>
    <lineage>
        <taxon>Eukaryota</taxon>
        <taxon>Fungi</taxon>
        <taxon>Dikarya</taxon>
        <taxon>Ascomycota</taxon>
        <taxon>Saccharomycotina</taxon>
        <taxon>Pichiomycetes</taxon>
        <taxon>Debaryomycetaceae</taxon>
        <taxon>Candida/Lodderomyces clade</taxon>
        <taxon>Candida</taxon>
    </lineage>
</organism>
<evidence type="ECO:0000313" key="5">
    <source>
        <dbReference type="EMBL" id="CAI5757051.1"/>
    </source>
</evidence>
<sequence length="344" mass="39620">MLSFLSSFIPTTTTGNFSRCIFIASIGNPGAKYAKTRHNAGDIFMDELISKYWKDHLFEKSNLWYSTKYPNLVLYKSNKSYMNLQGRVIHSKYKMFNKSMMIILHDELQLKIGKYQIRKEGTSSTIWTIFFTRLFGPVTPMDQEFLEITYPMASNLPDLDSLIDDKISKFLQYIDRNPITTSNGNIKHTINIEFYNTKDKPATTTTTTTATTTTTTGSSRRKSSGWFGGSSRKDDKQLDRSNCWEIWLINVEILPMNKITPLPHPINTNYQLSPNIEKSRNSFESNLLKIYDLVDEYKDHIPPITSLDSAPFPYEININDKQRVSTVEGNPDDSWGTYIKKILD</sequence>
<dbReference type="Pfam" id="PF07855">
    <property type="entry name" value="ATG101"/>
    <property type="match status" value="1"/>
</dbReference>
<feature type="compositionally biased region" description="Low complexity" evidence="4">
    <location>
        <begin position="202"/>
        <end position="216"/>
    </location>
</feature>
<evidence type="ECO:0000256" key="2">
    <source>
        <dbReference type="ARBA" id="ARBA00018874"/>
    </source>
</evidence>
<dbReference type="EMBL" id="CANTUO010000001">
    <property type="protein sequence ID" value="CAI5757051.1"/>
    <property type="molecule type" value="Genomic_DNA"/>
</dbReference>
<dbReference type="PROSITE" id="PS01195">
    <property type="entry name" value="PEPT_TRNA_HYDROL_1"/>
    <property type="match status" value="1"/>
</dbReference>
<evidence type="ECO:0000313" key="6">
    <source>
        <dbReference type="Proteomes" id="UP001152885"/>
    </source>
</evidence>
<protein>
    <recommendedName>
        <fullName evidence="2">Autophagy-related protein 101</fullName>
    </recommendedName>
</protein>
<dbReference type="PANTHER" id="PTHR13292">
    <property type="entry name" value="AUTOPHAGY-RELATED PROTEIN 101"/>
    <property type="match status" value="1"/>
</dbReference>
<feature type="region of interest" description="Disordered" evidence="4">
    <location>
        <begin position="201"/>
        <end position="236"/>
    </location>
</feature>
<dbReference type="Gene3D" id="3.40.50.1470">
    <property type="entry name" value="Peptidyl-tRNA hydrolase"/>
    <property type="match status" value="1"/>
</dbReference>
<comment type="caution">
    <text evidence="5">The sequence shown here is derived from an EMBL/GenBank/DDBJ whole genome shotgun (WGS) entry which is preliminary data.</text>
</comment>
<keyword evidence="3" id="KW-0072">Autophagy</keyword>
<comment type="similarity">
    <text evidence="1">Belongs to the ATG101 family.</text>
</comment>
<evidence type="ECO:0000256" key="4">
    <source>
        <dbReference type="SAM" id="MobiDB-lite"/>
    </source>
</evidence>
<evidence type="ECO:0000256" key="3">
    <source>
        <dbReference type="ARBA" id="ARBA00023006"/>
    </source>
</evidence>
<dbReference type="GO" id="GO:0019901">
    <property type="term" value="F:protein kinase binding"/>
    <property type="evidence" value="ECO:0007669"/>
    <property type="project" value="TreeGrafter"/>
</dbReference>
<evidence type="ECO:0000256" key="1">
    <source>
        <dbReference type="ARBA" id="ARBA00007130"/>
    </source>
</evidence>
<dbReference type="GO" id="GO:0000045">
    <property type="term" value="P:autophagosome assembly"/>
    <property type="evidence" value="ECO:0007669"/>
    <property type="project" value="TreeGrafter"/>
</dbReference>
<dbReference type="AlphaFoldDB" id="A0A9W4TU25"/>